<organism evidence="2 3">
    <name type="scientific">Brassica cretica</name>
    <name type="common">Mustard</name>
    <dbReference type="NCBI Taxonomy" id="69181"/>
    <lineage>
        <taxon>Eukaryota</taxon>
        <taxon>Viridiplantae</taxon>
        <taxon>Streptophyta</taxon>
        <taxon>Embryophyta</taxon>
        <taxon>Tracheophyta</taxon>
        <taxon>Spermatophyta</taxon>
        <taxon>Magnoliopsida</taxon>
        <taxon>eudicotyledons</taxon>
        <taxon>Gunneridae</taxon>
        <taxon>Pentapetalae</taxon>
        <taxon>rosids</taxon>
        <taxon>malvids</taxon>
        <taxon>Brassicales</taxon>
        <taxon>Brassicaceae</taxon>
        <taxon>Brassiceae</taxon>
        <taxon>Brassica</taxon>
    </lineage>
</organism>
<proteinExistence type="predicted"/>
<protein>
    <submittedName>
        <fullName evidence="2">Uncharacterized protein</fullName>
    </submittedName>
</protein>
<evidence type="ECO:0000313" key="2">
    <source>
        <dbReference type="EMBL" id="KAF2600177.1"/>
    </source>
</evidence>
<dbReference type="AlphaFoldDB" id="A0A8S9L2F8"/>
<keyword evidence="1" id="KW-0812">Transmembrane</keyword>
<accession>A0A8S9L2F8</accession>
<dbReference type="Proteomes" id="UP000712281">
    <property type="component" value="Unassembled WGS sequence"/>
</dbReference>
<reference evidence="2" key="1">
    <citation type="submission" date="2019-12" db="EMBL/GenBank/DDBJ databases">
        <title>Genome sequencing and annotation of Brassica cretica.</title>
        <authorList>
            <person name="Studholme D.J."/>
            <person name="Sarris P.F."/>
        </authorList>
    </citation>
    <scope>NUCLEOTIDE SEQUENCE</scope>
    <source>
        <strain evidence="2">PFS-001/15</strain>
        <tissue evidence="2">Leaf</tissue>
    </source>
</reference>
<sequence length="71" mass="8465">MHMEKRRDEYGVVVYGHFVAAPVVSLSYDFLYRLRFNCNSAEKLRWWLALGHILYLVDHVCHRKQLQGTVK</sequence>
<comment type="caution">
    <text evidence="2">The sequence shown here is derived from an EMBL/GenBank/DDBJ whole genome shotgun (WGS) entry which is preliminary data.</text>
</comment>
<dbReference type="EMBL" id="QGKW02000717">
    <property type="protein sequence ID" value="KAF2600177.1"/>
    <property type="molecule type" value="Genomic_DNA"/>
</dbReference>
<keyword evidence="1" id="KW-1133">Transmembrane helix</keyword>
<gene>
    <name evidence="2" type="ORF">F2Q68_00007966</name>
</gene>
<evidence type="ECO:0000313" key="3">
    <source>
        <dbReference type="Proteomes" id="UP000712281"/>
    </source>
</evidence>
<name>A0A8S9L2F8_BRACR</name>
<feature type="transmembrane region" description="Helical" evidence="1">
    <location>
        <begin position="12"/>
        <end position="32"/>
    </location>
</feature>
<evidence type="ECO:0000256" key="1">
    <source>
        <dbReference type="SAM" id="Phobius"/>
    </source>
</evidence>
<keyword evidence="1" id="KW-0472">Membrane</keyword>